<dbReference type="RefSeq" id="WP_369746492.1">
    <property type="nucleotide sequence ID" value="NZ_CP165735.1"/>
</dbReference>
<accession>A0AB39YSQ4</accession>
<reference evidence="1" key="1">
    <citation type="submission" date="2024-07" db="EMBL/GenBank/DDBJ databases">
        <authorList>
            <person name="Li J."/>
            <person name="Wei H."/>
            <person name="Ma J."/>
        </authorList>
    </citation>
    <scope>NUCLEOTIDE SEQUENCE</scope>
    <source>
        <strain evidence="1">AMU7</strain>
    </source>
</reference>
<name>A0AB39YSQ4_9MICC</name>
<sequence length="320" mass="37018">MAKEETELVWHYTDGGALMNILENNELWAGSAAFMNDMNELLSGSIQLRNHFEDQRRDLSEEVTQMLEEYIPEVKARSRDSFVLSASSDPDSLTMWRYYGRHQVSFAVGLDRSESLVPLARLEEDEHPNPPAGYGDDAIEYDEEGIPFRTYDPDDVFIEGGEWKSVVYDLKEQSEIITTVFEKLRDGVEKRLAPAEKGKLRVWLFPFFMNEDLDLIKNDGFRDELEERIIVWPNPAWKFVFHRTGPYGLVPYVKLTSLRGENIDPDEKRFATKAGRLPIREIRIGPTPYRVQATASLKQLLEFYGLHDIKVTCSEIPFRQ</sequence>
<organism evidence="1">
    <name type="scientific">Paenarthrobacter sp. AMU7</name>
    <dbReference type="NCBI Taxonomy" id="3162492"/>
    <lineage>
        <taxon>Bacteria</taxon>
        <taxon>Bacillati</taxon>
        <taxon>Actinomycetota</taxon>
        <taxon>Actinomycetes</taxon>
        <taxon>Micrococcales</taxon>
        <taxon>Micrococcaceae</taxon>
        <taxon>Paenarthrobacter</taxon>
    </lineage>
</organism>
<dbReference type="AlphaFoldDB" id="A0AB39YSQ4"/>
<proteinExistence type="predicted"/>
<evidence type="ECO:0000313" key="1">
    <source>
        <dbReference type="EMBL" id="XDV73410.1"/>
    </source>
</evidence>
<evidence type="ECO:0008006" key="2">
    <source>
        <dbReference type="Google" id="ProtNLM"/>
    </source>
</evidence>
<protein>
    <recommendedName>
        <fullName evidence="2">DUF2971 domain-containing protein</fullName>
    </recommendedName>
</protein>
<dbReference type="EMBL" id="CP165735">
    <property type="protein sequence ID" value="XDV73410.1"/>
    <property type="molecule type" value="Genomic_DNA"/>
</dbReference>
<gene>
    <name evidence="1" type="ORF">ABQM86_09740</name>
</gene>